<organism evidence="2 3">
    <name type="scientific">Streptomyces cuspidosporus</name>
    <dbReference type="NCBI Taxonomy" id="66882"/>
    <lineage>
        <taxon>Bacteria</taxon>
        <taxon>Bacillati</taxon>
        <taxon>Actinomycetota</taxon>
        <taxon>Actinomycetes</taxon>
        <taxon>Kitasatosporales</taxon>
        <taxon>Streptomycetaceae</taxon>
        <taxon>Streptomyces</taxon>
    </lineage>
</organism>
<accession>A0ABP5U808</accession>
<sequence>MSFGSTRYGPHIAPAASDVTPGSSSAITCTLAPASARTTAVVRPDTPAPRTTTRSLPLIVSTLMGTLMTGTVLSEDLFQAGQKAADMGVALTAPEVGGKLS</sequence>
<evidence type="ECO:0000313" key="3">
    <source>
        <dbReference type="Proteomes" id="UP001500253"/>
    </source>
</evidence>
<protein>
    <submittedName>
        <fullName evidence="2">Uncharacterized protein</fullName>
    </submittedName>
</protein>
<evidence type="ECO:0000313" key="2">
    <source>
        <dbReference type="EMBL" id="GAA2372300.1"/>
    </source>
</evidence>
<dbReference type="Proteomes" id="UP001500253">
    <property type="component" value="Unassembled WGS sequence"/>
</dbReference>
<feature type="region of interest" description="Disordered" evidence="1">
    <location>
        <begin position="1"/>
        <end position="24"/>
    </location>
</feature>
<gene>
    <name evidence="2" type="ORF">GCM10010246_78480</name>
</gene>
<evidence type="ECO:0000256" key="1">
    <source>
        <dbReference type="SAM" id="MobiDB-lite"/>
    </source>
</evidence>
<proteinExistence type="predicted"/>
<name>A0ABP5U808_9ACTN</name>
<reference evidence="3" key="1">
    <citation type="journal article" date="2019" name="Int. J. Syst. Evol. Microbiol.">
        <title>The Global Catalogue of Microorganisms (GCM) 10K type strain sequencing project: providing services to taxonomists for standard genome sequencing and annotation.</title>
        <authorList>
            <consortium name="The Broad Institute Genomics Platform"/>
            <consortium name="The Broad Institute Genome Sequencing Center for Infectious Disease"/>
            <person name="Wu L."/>
            <person name="Ma J."/>
        </authorList>
    </citation>
    <scope>NUCLEOTIDE SEQUENCE [LARGE SCALE GENOMIC DNA]</scope>
    <source>
        <strain evidence="3">JCM 4316</strain>
    </source>
</reference>
<comment type="caution">
    <text evidence="2">The sequence shown here is derived from an EMBL/GenBank/DDBJ whole genome shotgun (WGS) entry which is preliminary data.</text>
</comment>
<dbReference type="EMBL" id="BAAASD010000060">
    <property type="protein sequence ID" value="GAA2372300.1"/>
    <property type="molecule type" value="Genomic_DNA"/>
</dbReference>
<keyword evidence="3" id="KW-1185">Reference proteome</keyword>